<feature type="compositionally biased region" description="Basic and acidic residues" evidence="9">
    <location>
        <begin position="19"/>
        <end position="29"/>
    </location>
</feature>
<organism evidence="11 12">
    <name type="scientific">Sphaerosporella brunnea</name>
    <dbReference type="NCBI Taxonomy" id="1250544"/>
    <lineage>
        <taxon>Eukaryota</taxon>
        <taxon>Fungi</taxon>
        <taxon>Dikarya</taxon>
        <taxon>Ascomycota</taxon>
        <taxon>Pezizomycotina</taxon>
        <taxon>Pezizomycetes</taxon>
        <taxon>Pezizales</taxon>
        <taxon>Pyronemataceae</taxon>
        <taxon>Sphaerosporella</taxon>
    </lineage>
</organism>
<comment type="catalytic activity">
    <reaction evidence="8">
        <text>hexadecanoyl-CoA + H2O = S-hexadecanoyl-4'-phosphopantetheine + adenosine 3',5'-bisphosphate + 2 H(+)</text>
        <dbReference type="Rhea" id="RHEA:50032"/>
        <dbReference type="ChEBI" id="CHEBI:15377"/>
        <dbReference type="ChEBI" id="CHEBI:15378"/>
        <dbReference type="ChEBI" id="CHEBI:57379"/>
        <dbReference type="ChEBI" id="CHEBI:58343"/>
        <dbReference type="ChEBI" id="CHEBI:132018"/>
    </reaction>
</comment>
<dbReference type="EMBL" id="VXIS01000096">
    <property type="protein sequence ID" value="KAA8905742.1"/>
    <property type="molecule type" value="Genomic_DNA"/>
</dbReference>
<comment type="catalytic activity">
    <reaction evidence="8">
        <text>(5Z,8Z,11Z,14Z)-eicosatetraenoyl-CoA + H2O = S-(5Z,8Z,11Z,14Z-eicosatetraenoyl)-4'-phosphopantetheine + adenosine 3',5'-bisphosphate + 2 H(+)</text>
        <dbReference type="Rhea" id="RHEA:65568"/>
        <dbReference type="ChEBI" id="CHEBI:15377"/>
        <dbReference type="ChEBI" id="CHEBI:15378"/>
        <dbReference type="ChEBI" id="CHEBI:57368"/>
        <dbReference type="ChEBI" id="CHEBI:58343"/>
        <dbReference type="ChEBI" id="CHEBI:156554"/>
    </reaction>
</comment>
<dbReference type="InterPro" id="IPR019388">
    <property type="entry name" value="FIT"/>
</dbReference>
<keyword evidence="7 8" id="KW-0472">Membrane</keyword>
<comment type="subcellular location">
    <subcellularLocation>
        <location evidence="1 8">Endoplasmic reticulum membrane</location>
        <topology evidence="1 8">Multi-pass membrane protein</topology>
    </subcellularLocation>
</comment>
<feature type="transmembrane region" description="Helical" evidence="10">
    <location>
        <begin position="220"/>
        <end position="240"/>
    </location>
</feature>
<protein>
    <recommendedName>
        <fullName evidence="8">Acyl-coenzyme A diphosphatase SCS3</fullName>
        <ecNumber evidence="8">3.6.1.-</ecNumber>
    </recommendedName>
    <alternativeName>
        <fullName evidence="8">FIT family protein SCS3</fullName>
    </alternativeName>
</protein>
<proteinExistence type="inferred from homology"/>
<evidence type="ECO:0000256" key="10">
    <source>
        <dbReference type="SAM" id="Phobius"/>
    </source>
</evidence>
<reference evidence="11 12" key="1">
    <citation type="submission" date="2019-09" db="EMBL/GenBank/DDBJ databases">
        <title>Draft genome of the ectomycorrhizal ascomycete Sphaerosporella brunnea.</title>
        <authorList>
            <consortium name="DOE Joint Genome Institute"/>
            <person name="Benucci G.M."/>
            <person name="Marozzi G."/>
            <person name="Antonielli L."/>
            <person name="Sanchez S."/>
            <person name="Marco P."/>
            <person name="Wang X."/>
            <person name="Falini L.B."/>
            <person name="Barry K."/>
            <person name="Haridas S."/>
            <person name="Lipzen A."/>
            <person name="Labutti K."/>
            <person name="Grigoriev I.V."/>
            <person name="Murat C."/>
            <person name="Martin F."/>
            <person name="Albertini E."/>
            <person name="Donnini D."/>
            <person name="Bonito G."/>
        </authorList>
    </citation>
    <scope>NUCLEOTIDE SEQUENCE [LARGE SCALE GENOMIC DNA]</scope>
    <source>
        <strain evidence="11 12">Sb_GMNB300</strain>
    </source>
</reference>
<evidence type="ECO:0000256" key="6">
    <source>
        <dbReference type="ARBA" id="ARBA00023098"/>
    </source>
</evidence>
<keyword evidence="2 8" id="KW-0812">Transmembrane</keyword>
<feature type="active site" evidence="8">
    <location>
        <position position="187"/>
    </location>
</feature>
<dbReference type="GO" id="GO:0140042">
    <property type="term" value="P:lipid droplet formation"/>
    <property type="evidence" value="ECO:0007669"/>
    <property type="project" value="UniProtKB-UniRule"/>
</dbReference>
<dbReference type="InterPro" id="IPR046400">
    <property type="entry name" value="SCS3"/>
</dbReference>
<evidence type="ECO:0000256" key="9">
    <source>
        <dbReference type="SAM" id="MobiDB-lite"/>
    </source>
</evidence>
<dbReference type="AlphaFoldDB" id="A0A5J5EWU3"/>
<evidence type="ECO:0000256" key="7">
    <source>
        <dbReference type="ARBA" id="ARBA00023136"/>
    </source>
</evidence>
<name>A0A5J5EWU3_9PEZI</name>
<keyword evidence="8" id="KW-0594">Phospholipid biosynthesis</keyword>
<dbReference type="OrthoDB" id="5579088at2759"/>
<keyword evidence="8" id="KW-0444">Lipid biosynthesis</keyword>
<feature type="transmembrane region" description="Helical" evidence="10">
    <location>
        <begin position="246"/>
        <end position="264"/>
    </location>
</feature>
<dbReference type="Pfam" id="PF10261">
    <property type="entry name" value="FIT"/>
    <property type="match status" value="2"/>
</dbReference>
<comment type="caution">
    <text evidence="11">The sequence shown here is derived from an EMBL/GenBank/DDBJ whole genome shotgun (WGS) entry which is preliminary data.</text>
</comment>
<feature type="transmembrane region" description="Helical" evidence="10">
    <location>
        <begin position="188"/>
        <end position="208"/>
    </location>
</feature>
<dbReference type="HAMAP" id="MF_03231">
    <property type="entry name" value="SCS3"/>
    <property type="match status" value="1"/>
</dbReference>
<dbReference type="GO" id="GO:0008654">
    <property type="term" value="P:phospholipid biosynthetic process"/>
    <property type="evidence" value="ECO:0007669"/>
    <property type="project" value="UniProtKB-KW"/>
</dbReference>
<comment type="catalytic activity">
    <reaction evidence="8">
        <text>an acyl-CoA + H2O = an acyl-4'-phosphopantetheine + adenosine 3',5'-bisphosphate + 2 H(+)</text>
        <dbReference type="Rhea" id="RHEA:50044"/>
        <dbReference type="ChEBI" id="CHEBI:15377"/>
        <dbReference type="ChEBI" id="CHEBI:15378"/>
        <dbReference type="ChEBI" id="CHEBI:58342"/>
        <dbReference type="ChEBI" id="CHEBI:58343"/>
        <dbReference type="ChEBI" id="CHEBI:132023"/>
    </reaction>
</comment>
<accession>A0A5J5EWU3</accession>
<gene>
    <name evidence="8" type="primary">SCS3</name>
    <name evidence="8" type="synonym">FIT2B</name>
    <name evidence="11" type="ORF">FN846DRAFT_733403</name>
</gene>
<evidence type="ECO:0000256" key="5">
    <source>
        <dbReference type="ARBA" id="ARBA00022989"/>
    </source>
</evidence>
<dbReference type="PANTHER" id="PTHR23129:SF0">
    <property type="entry name" value="ACYL-COENZYME A DIPHOSPHATASE FITM2"/>
    <property type="match status" value="1"/>
</dbReference>
<evidence type="ECO:0000313" key="12">
    <source>
        <dbReference type="Proteomes" id="UP000326924"/>
    </source>
</evidence>
<feature type="active site" evidence="8">
    <location>
        <position position="240"/>
    </location>
</feature>
<keyword evidence="5 8" id="KW-1133">Transmembrane helix</keyword>
<feature type="transmembrane region" description="Helical" evidence="10">
    <location>
        <begin position="79"/>
        <end position="97"/>
    </location>
</feature>
<evidence type="ECO:0000256" key="3">
    <source>
        <dbReference type="ARBA" id="ARBA00022801"/>
    </source>
</evidence>
<dbReference type="GO" id="GO:0005789">
    <property type="term" value="C:endoplasmic reticulum membrane"/>
    <property type="evidence" value="ECO:0007669"/>
    <property type="project" value="UniProtKB-SubCell"/>
</dbReference>
<feature type="transmembrane region" description="Helical" evidence="10">
    <location>
        <begin position="40"/>
        <end position="59"/>
    </location>
</feature>
<keyword evidence="8" id="KW-1208">Phospholipid metabolism</keyword>
<sequence length="279" mass="31294">MDPAPSPLENPESNGYVDSKSDLETETPRPLDLPSPTTEYFLAAVYPATLLLASTFYLLSPSPATSESYFSKKGNLINVIFVKYGWFWTTFVFLMHVSRLRASSKAKALLRWLLATAWWIIVTQWFLGPPLMDRAFTLSGGVCETLHQVNQAGPDMLDMNKPQVWLTSADCKFHGGRWAGGHDLSGHVFLLTHASLFLWSEFLPVFRVEGIMGGGIESTAVLGLLAMWWWMLLMTGIYFHTWREKATGYLIGAVQWALLYVWALRNVPKARFALGVPGV</sequence>
<dbReference type="InParanoid" id="A0A5J5EWU3"/>
<dbReference type="PANTHER" id="PTHR23129">
    <property type="entry name" value="ACYL-COENZYME A DIPHOSPHATASE FITM2"/>
    <property type="match status" value="1"/>
</dbReference>
<dbReference type="Proteomes" id="UP000326924">
    <property type="component" value="Unassembled WGS sequence"/>
</dbReference>
<comment type="similarity">
    <text evidence="8">Belongs to the FIT family. Fungal FIT2B/SCS3 subfamily.</text>
</comment>
<feature type="region of interest" description="Disordered" evidence="9">
    <location>
        <begin position="1"/>
        <end position="34"/>
    </location>
</feature>
<dbReference type="EC" id="3.6.1.-" evidence="8"/>
<comment type="function">
    <text evidence="8">Fatty acyl-coenzyme A (CoA) diphosphatase that hydrolyzes fatty acyl-CoA to yield acyl-4'-phosphopantetheine and adenosine 3',5'-bisphosphate. Preferentially hydrolyzes unsaturated long-chain acyl-CoA substrates in the endoplasmic reticulum (ER) lumen. This catalytic activity is required for maintaining ER structure and for lipid droplets (LDs) biogenesis, which are lipid storage organelles involved in maintaining lipid and energy homeostasis. May directly bind to diacylglycerol (DAGs) and triacylglycerol, which is also important for LD biogenesis. May support directional budding of nacent LDs from the ER into the cytosol by reducing DAG levels at sites of LD formation. May play a role in the regulation of cell morphology and cytoskeletal organization. Involved in phospholipid biosynthesis.</text>
</comment>
<keyword evidence="4 8" id="KW-0256">Endoplasmic reticulum</keyword>
<dbReference type="GO" id="GO:0010945">
    <property type="term" value="F:coenzyme A diphosphatase activity"/>
    <property type="evidence" value="ECO:0007669"/>
    <property type="project" value="InterPro"/>
</dbReference>
<keyword evidence="3 8" id="KW-0378">Hydrolase</keyword>
<comment type="catalytic activity">
    <reaction evidence="8">
        <text>(9Z)-octadecenoyl-CoA + H2O = S-(9Z-octadecenoyl)-4'-phosphopantetheine + adenosine 3',5'-bisphosphate + 2 H(+)</text>
        <dbReference type="Rhea" id="RHEA:65564"/>
        <dbReference type="ChEBI" id="CHEBI:15377"/>
        <dbReference type="ChEBI" id="CHEBI:15378"/>
        <dbReference type="ChEBI" id="CHEBI:57387"/>
        <dbReference type="ChEBI" id="CHEBI:58343"/>
        <dbReference type="ChEBI" id="CHEBI:156553"/>
    </reaction>
</comment>
<evidence type="ECO:0000256" key="4">
    <source>
        <dbReference type="ARBA" id="ARBA00022824"/>
    </source>
</evidence>
<evidence type="ECO:0000313" key="11">
    <source>
        <dbReference type="EMBL" id="KAA8905742.1"/>
    </source>
</evidence>
<evidence type="ECO:0000256" key="1">
    <source>
        <dbReference type="ARBA" id="ARBA00004477"/>
    </source>
</evidence>
<keyword evidence="12" id="KW-1185">Reference proteome</keyword>
<feature type="transmembrane region" description="Helical" evidence="10">
    <location>
        <begin position="109"/>
        <end position="127"/>
    </location>
</feature>
<keyword evidence="6" id="KW-0443">Lipid metabolism</keyword>
<evidence type="ECO:0000256" key="2">
    <source>
        <dbReference type="ARBA" id="ARBA00022692"/>
    </source>
</evidence>
<evidence type="ECO:0000256" key="8">
    <source>
        <dbReference type="HAMAP-Rule" id="MF_03231"/>
    </source>
</evidence>
<dbReference type="FunCoup" id="A0A5J5EWU3">
    <property type="interactions" value="73"/>
</dbReference>